<evidence type="ECO:0000313" key="2">
    <source>
        <dbReference type="EMBL" id="KAK4156153.1"/>
    </source>
</evidence>
<sequence>MAPVQLDVNNLSVVSIPQNNISDPVLRLANCLSGPNTTTQDDESRAAVARILLNLRQKRSRLYEDLHQHFHPSLNPWDRVAHACCEVVCLIRENPRQSIDQLLERLQKLSVMVPSSGPRLVVLSTKCFFHVSVLNAAALKAVGVRLVWVDSLTTHLHLDPEIPALYLFRSPSYCILQASETAFLSLFSAVFYDDGELADMADFSIPRLMDEVLSSYALLFRHDDRARRLFWKRERGSAATEDYDGKAVFDPQLDKACGYSSRSPFFSRWNEPSRETYHVAQFPLFQQRLKTLQFFMDGIQPNRIRSIWRDRRDPRLWWTFWTVVMFGCATLVLAVVSIGLSVWQGVMTQRGLDLAILQSVLVGGQQPQPQVSSVLGKGSQFDRMQYHLY</sequence>
<comment type="caution">
    <text evidence="2">The sequence shown here is derived from an EMBL/GenBank/DDBJ whole genome shotgun (WGS) entry which is preliminary data.</text>
</comment>
<accession>A0AAN6VQX2</accession>
<keyword evidence="3" id="KW-1185">Reference proteome</keyword>
<protein>
    <submittedName>
        <fullName evidence="2">Uncharacterized protein</fullName>
    </submittedName>
</protein>
<organism evidence="2 3">
    <name type="scientific">Chaetomidium leptoderma</name>
    <dbReference type="NCBI Taxonomy" id="669021"/>
    <lineage>
        <taxon>Eukaryota</taxon>
        <taxon>Fungi</taxon>
        <taxon>Dikarya</taxon>
        <taxon>Ascomycota</taxon>
        <taxon>Pezizomycotina</taxon>
        <taxon>Sordariomycetes</taxon>
        <taxon>Sordariomycetidae</taxon>
        <taxon>Sordariales</taxon>
        <taxon>Chaetomiaceae</taxon>
        <taxon>Chaetomidium</taxon>
    </lineage>
</organism>
<dbReference type="Proteomes" id="UP001302745">
    <property type="component" value="Unassembled WGS sequence"/>
</dbReference>
<name>A0AAN6VQX2_9PEZI</name>
<evidence type="ECO:0000313" key="3">
    <source>
        <dbReference type="Proteomes" id="UP001302745"/>
    </source>
</evidence>
<reference evidence="2" key="1">
    <citation type="journal article" date="2023" name="Mol. Phylogenet. Evol.">
        <title>Genome-scale phylogeny and comparative genomics of the fungal order Sordariales.</title>
        <authorList>
            <person name="Hensen N."/>
            <person name="Bonometti L."/>
            <person name="Westerberg I."/>
            <person name="Brannstrom I.O."/>
            <person name="Guillou S."/>
            <person name="Cros-Aarteil S."/>
            <person name="Calhoun S."/>
            <person name="Haridas S."/>
            <person name="Kuo A."/>
            <person name="Mondo S."/>
            <person name="Pangilinan J."/>
            <person name="Riley R."/>
            <person name="LaButti K."/>
            <person name="Andreopoulos B."/>
            <person name="Lipzen A."/>
            <person name="Chen C."/>
            <person name="Yan M."/>
            <person name="Daum C."/>
            <person name="Ng V."/>
            <person name="Clum A."/>
            <person name="Steindorff A."/>
            <person name="Ohm R.A."/>
            <person name="Martin F."/>
            <person name="Silar P."/>
            <person name="Natvig D.O."/>
            <person name="Lalanne C."/>
            <person name="Gautier V."/>
            <person name="Ament-Velasquez S.L."/>
            <person name="Kruys A."/>
            <person name="Hutchinson M.I."/>
            <person name="Powell A.J."/>
            <person name="Barry K."/>
            <person name="Miller A.N."/>
            <person name="Grigoriev I.V."/>
            <person name="Debuchy R."/>
            <person name="Gladieux P."/>
            <person name="Hiltunen Thoren M."/>
            <person name="Johannesson H."/>
        </authorList>
    </citation>
    <scope>NUCLEOTIDE SEQUENCE</scope>
    <source>
        <strain evidence="2">CBS 538.74</strain>
    </source>
</reference>
<proteinExistence type="predicted"/>
<feature type="transmembrane region" description="Helical" evidence="1">
    <location>
        <begin position="316"/>
        <end position="343"/>
    </location>
</feature>
<dbReference type="EMBL" id="MU856873">
    <property type="protein sequence ID" value="KAK4156153.1"/>
    <property type="molecule type" value="Genomic_DNA"/>
</dbReference>
<reference evidence="2" key="2">
    <citation type="submission" date="2023-05" db="EMBL/GenBank/DDBJ databases">
        <authorList>
            <consortium name="Lawrence Berkeley National Laboratory"/>
            <person name="Steindorff A."/>
            <person name="Hensen N."/>
            <person name="Bonometti L."/>
            <person name="Westerberg I."/>
            <person name="Brannstrom I.O."/>
            <person name="Guillou S."/>
            <person name="Cros-Aarteil S."/>
            <person name="Calhoun S."/>
            <person name="Haridas S."/>
            <person name="Kuo A."/>
            <person name="Mondo S."/>
            <person name="Pangilinan J."/>
            <person name="Riley R."/>
            <person name="Labutti K."/>
            <person name="Andreopoulos B."/>
            <person name="Lipzen A."/>
            <person name="Chen C."/>
            <person name="Yanf M."/>
            <person name="Daum C."/>
            <person name="Ng V."/>
            <person name="Clum A."/>
            <person name="Ohm R."/>
            <person name="Martin F."/>
            <person name="Silar P."/>
            <person name="Natvig D."/>
            <person name="Lalanne C."/>
            <person name="Gautier V."/>
            <person name="Ament-Velasquez S.L."/>
            <person name="Kruys A."/>
            <person name="Hutchinson M.I."/>
            <person name="Powell A.J."/>
            <person name="Barry K."/>
            <person name="Miller A.N."/>
            <person name="Grigoriev I.V."/>
            <person name="Debuchy R."/>
            <person name="Gladieux P."/>
            <person name="Thoren M.H."/>
            <person name="Johannesson H."/>
        </authorList>
    </citation>
    <scope>NUCLEOTIDE SEQUENCE</scope>
    <source>
        <strain evidence="2">CBS 538.74</strain>
    </source>
</reference>
<keyword evidence="1" id="KW-1133">Transmembrane helix</keyword>
<gene>
    <name evidence="2" type="ORF">C8A00DRAFT_30965</name>
</gene>
<dbReference type="AlphaFoldDB" id="A0AAN6VQX2"/>
<keyword evidence="1" id="KW-0472">Membrane</keyword>
<evidence type="ECO:0000256" key="1">
    <source>
        <dbReference type="SAM" id="Phobius"/>
    </source>
</evidence>
<keyword evidence="1" id="KW-0812">Transmembrane</keyword>